<dbReference type="InterPro" id="IPR035986">
    <property type="entry name" value="PKD_dom_sf"/>
</dbReference>
<proteinExistence type="predicted"/>
<dbReference type="Gene3D" id="2.60.40.10">
    <property type="entry name" value="Immunoglobulins"/>
    <property type="match status" value="2"/>
</dbReference>
<dbReference type="InterPro" id="IPR029052">
    <property type="entry name" value="Metallo-depent_PP-like"/>
</dbReference>
<reference evidence="4 5" key="1">
    <citation type="submission" date="2018-08" db="EMBL/GenBank/DDBJ databases">
        <title>A genome reference for cultivated species of the human gut microbiota.</title>
        <authorList>
            <person name="Zou Y."/>
            <person name="Xue W."/>
            <person name="Luo G."/>
        </authorList>
    </citation>
    <scope>NUCLEOTIDE SEQUENCE [LARGE SCALE GENOMIC DNA]</scope>
    <source>
        <strain evidence="4 5">AM09-9</strain>
    </source>
</reference>
<evidence type="ECO:0000256" key="3">
    <source>
        <dbReference type="SAM" id="Phobius"/>
    </source>
</evidence>
<evidence type="ECO:0000313" key="4">
    <source>
        <dbReference type="EMBL" id="RHJ61970.1"/>
    </source>
</evidence>
<protein>
    <recommendedName>
        <fullName evidence="6">Calcineurin-like phosphoesterase domain-containing protein</fullName>
    </recommendedName>
</protein>
<evidence type="ECO:0000256" key="2">
    <source>
        <dbReference type="SAM" id="MobiDB-lite"/>
    </source>
</evidence>
<feature type="compositionally biased region" description="Basic and acidic residues" evidence="2">
    <location>
        <begin position="1014"/>
        <end position="1037"/>
    </location>
</feature>
<dbReference type="EMBL" id="QRMI01000013">
    <property type="protein sequence ID" value="RHJ61970.1"/>
    <property type="molecule type" value="Genomic_DNA"/>
</dbReference>
<gene>
    <name evidence="4" type="ORF">DW116_06545</name>
</gene>
<dbReference type="RefSeq" id="WP_118278993.1">
    <property type="nucleotide sequence ID" value="NZ_JADMSD010000018.1"/>
</dbReference>
<feature type="region of interest" description="Disordered" evidence="2">
    <location>
        <begin position="994"/>
        <end position="1059"/>
    </location>
</feature>
<dbReference type="GO" id="GO:0030313">
    <property type="term" value="C:cell envelope"/>
    <property type="evidence" value="ECO:0007669"/>
    <property type="project" value="UniProtKB-SubCell"/>
</dbReference>
<keyword evidence="3" id="KW-0812">Transmembrane</keyword>
<sequence>MVGATTHSGSKAGSVLDKVEVSGLDFSDAENQLTAQETNLWTAVEGENGTVALYNKASNKYMHFESGNRAVTLTDEATYYEAVLTDHHAAGKALAFRLGTWYLNFSESQNGFCAYDASTYSQNETKDTNQYALYEVKSGVTPTPTPDPDPSEGDAKATLLFCSDFQTGTEVSPYQSVSDVPESLTSVMTNISKAIYDDGVTKIDRVLAVGDYTAYTGRYNYDADATIGIQAFKNIIQNRWTDTDQFLFIQGNHDQANYPFDEGANEYEDYIVYCINTTYNSSEMGGFPWMQGSTGSEAQVKKAAQKLGDYLEGCITAGETRPIFIMVHLPLHFSGRTSSLYGNGDNLYSSYLFDVINTAAEDLDIVYLYGHNHSKGWDNYIGGSRVFKRPGDTILIPDLTKKSGSTTDSYTKEELNFTYMNAGYIGYFHDATAADELTATVCRIYDDKLVLSRYSEDGLIDIGSVGKNNTRYNDSAMIPATELTQATASPVQIDLNQVAVPSVTLEAASGKVGEKVALKATVKHIKASSYKWSIEDPAIADLTAEENTADVFCKKAGSTNVKVTVTDTDGNTTVGQAVLEVSYDQTAGASAKIQDADGNGVTTAGKNERMILKGALSGIPEVVSYKWSVSDPELAELEDADSAETAVTFKGKGEVTVTLLVTYKDAQGQQQTVTADTKVTVSEIPTYKRAAEMKPGKSYLIIGSSGKALNAEISPVGGVACIAGTEMQTADLGNAGDVIKGEYSALLWTIEKDANGQYTLYNKAAKKYLSLSASERNVNLTDTPVKLSVEKGALSNGSGFCVAFYNGTMYLNHSKSKQAYCGYSGETVTNANNQFAIYELVGGEAVKTTYTVTFNSWGGSAVAAQTVEKGAKVTEPSAPTLEGYTFAGWYTDEACTTQWNFATGVVDRNLELYAKWNEIEVPEPVIDTAELQKLVDEMDRVDLEKYEKDAAYDAFVAALQNAKAVLTDPESEQAVAEAKAALTEAYANLKLIEMPEPEPTPTPEPTPEPTPTPGKDDKTPGTDKNDKTSGTGKDNKNPGKGTTTTTPAKDSSKVVPTGDSTEGMMVVLCMMAAAAGVIVIRKKSAEK</sequence>
<dbReference type="InterPro" id="IPR013783">
    <property type="entry name" value="Ig-like_fold"/>
</dbReference>
<accession>A0A415D6Q4</accession>
<feature type="transmembrane region" description="Helical" evidence="3">
    <location>
        <begin position="1063"/>
        <end position="1080"/>
    </location>
</feature>
<keyword evidence="3" id="KW-0472">Membrane</keyword>
<feature type="compositionally biased region" description="Pro residues" evidence="2">
    <location>
        <begin position="997"/>
        <end position="1012"/>
    </location>
</feature>
<dbReference type="InterPro" id="IPR013378">
    <property type="entry name" value="InlB-like_B-rpt"/>
</dbReference>
<dbReference type="Gene3D" id="3.60.21.10">
    <property type="match status" value="1"/>
</dbReference>
<organism evidence="4 5">
    <name type="scientific">[Ruminococcus] lactaris</name>
    <dbReference type="NCBI Taxonomy" id="46228"/>
    <lineage>
        <taxon>Bacteria</taxon>
        <taxon>Bacillati</taxon>
        <taxon>Bacillota</taxon>
        <taxon>Clostridia</taxon>
        <taxon>Lachnospirales</taxon>
        <taxon>Lachnospiraceae</taxon>
        <taxon>Mediterraneibacter</taxon>
    </lineage>
</organism>
<dbReference type="SUPFAM" id="SSF49299">
    <property type="entry name" value="PKD domain"/>
    <property type="match status" value="1"/>
</dbReference>
<evidence type="ECO:0008006" key="6">
    <source>
        <dbReference type="Google" id="ProtNLM"/>
    </source>
</evidence>
<dbReference type="Pfam" id="PF09479">
    <property type="entry name" value="Flg_new"/>
    <property type="match status" value="1"/>
</dbReference>
<name>A0A415D6Q4_9FIRM</name>
<comment type="subcellular location">
    <subcellularLocation>
        <location evidence="1">Cell envelope</location>
    </subcellularLocation>
</comment>
<evidence type="ECO:0000256" key="1">
    <source>
        <dbReference type="ARBA" id="ARBA00004196"/>
    </source>
</evidence>
<dbReference type="Proteomes" id="UP000285832">
    <property type="component" value="Unassembled WGS sequence"/>
</dbReference>
<dbReference type="Gene3D" id="2.60.40.4270">
    <property type="entry name" value="Listeria-Bacteroides repeat domain"/>
    <property type="match status" value="1"/>
</dbReference>
<feature type="compositionally biased region" description="Low complexity" evidence="2">
    <location>
        <begin position="1038"/>
        <end position="1049"/>
    </location>
</feature>
<dbReference type="NCBIfam" id="TIGR02543">
    <property type="entry name" value="List_Bact_rpt"/>
    <property type="match status" value="1"/>
</dbReference>
<dbReference type="InterPro" id="IPR042229">
    <property type="entry name" value="Listeria/Bacterioides_rpt_sf"/>
</dbReference>
<keyword evidence="3" id="KW-1133">Transmembrane helix</keyword>
<comment type="caution">
    <text evidence="4">The sequence shown here is derived from an EMBL/GenBank/DDBJ whole genome shotgun (WGS) entry which is preliminary data.</text>
</comment>
<evidence type="ECO:0000313" key="5">
    <source>
        <dbReference type="Proteomes" id="UP000285832"/>
    </source>
</evidence>
<dbReference type="SUPFAM" id="SSF56300">
    <property type="entry name" value="Metallo-dependent phosphatases"/>
    <property type="match status" value="1"/>
</dbReference>
<dbReference type="AlphaFoldDB" id="A0A415D6Q4"/>